<evidence type="ECO:0000259" key="3">
    <source>
        <dbReference type="SMART" id="SM00199"/>
    </source>
</evidence>
<dbReference type="GO" id="GO:0006955">
    <property type="term" value="P:immune response"/>
    <property type="evidence" value="ECO:0007669"/>
    <property type="project" value="InterPro"/>
</dbReference>
<dbReference type="InterPro" id="IPR036048">
    <property type="entry name" value="Interleukin_8-like_sf"/>
</dbReference>
<proteinExistence type="predicted"/>
<dbReference type="GO" id="GO:0005615">
    <property type="term" value="C:extracellular space"/>
    <property type="evidence" value="ECO:0007669"/>
    <property type="project" value="UniProtKB-KW"/>
</dbReference>
<dbReference type="OMA" id="CMCRGGA"/>
<dbReference type="AlphaFoldDB" id="A0A401PB83"/>
<evidence type="ECO:0000313" key="4">
    <source>
        <dbReference type="EMBL" id="GCB70384.1"/>
    </source>
</evidence>
<organism evidence="4 5">
    <name type="scientific">Scyliorhinus torazame</name>
    <name type="common">Cloudy catshark</name>
    <name type="synonym">Catulus torazame</name>
    <dbReference type="NCBI Taxonomy" id="75743"/>
    <lineage>
        <taxon>Eukaryota</taxon>
        <taxon>Metazoa</taxon>
        <taxon>Chordata</taxon>
        <taxon>Craniata</taxon>
        <taxon>Vertebrata</taxon>
        <taxon>Chondrichthyes</taxon>
        <taxon>Elasmobranchii</taxon>
        <taxon>Galeomorphii</taxon>
        <taxon>Galeoidea</taxon>
        <taxon>Carcharhiniformes</taxon>
        <taxon>Scyliorhinidae</taxon>
        <taxon>Scyliorhinus</taxon>
    </lineage>
</organism>
<dbReference type="STRING" id="75743.A0A401PB83"/>
<dbReference type="Pfam" id="PF00048">
    <property type="entry name" value="IL8"/>
    <property type="match status" value="1"/>
</dbReference>
<feature type="signal peptide" evidence="2">
    <location>
        <begin position="1"/>
        <end position="23"/>
    </location>
</feature>
<feature type="domain" description="Chemokine interleukin-8-like" evidence="3">
    <location>
        <begin position="29"/>
        <end position="89"/>
    </location>
</feature>
<evidence type="ECO:0000256" key="2">
    <source>
        <dbReference type="SAM" id="SignalP"/>
    </source>
</evidence>
<dbReference type="Proteomes" id="UP000288216">
    <property type="component" value="Unassembled WGS sequence"/>
</dbReference>
<evidence type="ECO:0000256" key="1">
    <source>
        <dbReference type="ARBA" id="ARBA00022514"/>
    </source>
</evidence>
<evidence type="ECO:0000313" key="5">
    <source>
        <dbReference type="Proteomes" id="UP000288216"/>
    </source>
</evidence>
<sequence length="91" mass="10147">MIVKTCAVLLLLFGTLCPNLTQGKPAAVLSRCMCRGGAMQINVKNIRGLQVIPIPNCPLQLIATLKTGRKICLHSKFLYLWERKLNRQAKN</sequence>
<accession>A0A401PB83</accession>
<gene>
    <name evidence="4" type="ORF">scyTo_0005661</name>
</gene>
<dbReference type="OrthoDB" id="9884353at2759"/>
<dbReference type="Gene3D" id="2.40.50.40">
    <property type="match status" value="1"/>
</dbReference>
<dbReference type="EMBL" id="BFAA01001800">
    <property type="protein sequence ID" value="GCB70384.1"/>
    <property type="molecule type" value="Genomic_DNA"/>
</dbReference>
<keyword evidence="2" id="KW-0732">Signal</keyword>
<dbReference type="SUPFAM" id="SSF54117">
    <property type="entry name" value="Interleukin 8-like chemokines"/>
    <property type="match status" value="1"/>
</dbReference>
<keyword evidence="1" id="KW-0202">Cytokine</keyword>
<name>A0A401PB83_SCYTO</name>
<comment type="caution">
    <text evidence="4">The sequence shown here is derived from an EMBL/GenBank/DDBJ whole genome shotgun (WGS) entry which is preliminary data.</text>
</comment>
<dbReference type="InterPro" id="IPR001811">
    <property type="entry name" value="Chemokine_IL8-like_dom"/>
</dbReference>
<dbReference type="SMART" id="SM00199">
    <property type="entry name" value="SCY"/>
    <property type="match status" value="1"/>
</dbReference>
<feature type="chain" id="PRO_5019161417" description="Chemokine interleukin-8-like domain-containing protein" evidence="2">
    <location>
        <begin position="24"/>
        <end position="91"/>
    </location>
</feature>
<protein>
    <recommendedName>
        <fullName evidence="3">Chemokine interleukin-8-like domain-containing protein</fullName>
    </recommendedName>
</protein>
<reference evidence="4 5" key="1">
    <citation type="journal article" date="2018" name="Nat. Ecol. Evol.">
        <title>Shark genomes provide insights into elasmobranch evolution and the origin of vertebrates.</title>
        <authorList>
            <person name="Hara Y"/>
            <person name="Yamaguchi K"/>
            <person name="Onimaru K"/>
            <person name="Kadota M"/>
            <person name="Koyanagi M"/>
            <person name="Keeley SD"/>
            <person name="Tatsumi K"/>
            <person name="Tanaka K"/>
            <person name="Motone F"/>
            <person name="Kageyama Y"/>
            <person name="Nozu R"/>
            <person name="Adachi N"/>
            <person name="Nishimura O"/>
            <person name="Nakagawa R"/>
            <person name="Tanegashima C"/>
            <person name="Kiyatake I"/>
            <person name="Matsumoto R"/>
            <person name="Murakumo K"/>
            <person name="Nishida K"/>
            <person name="Terakita A"/>
            <person name="Kuratani S"/>
            <person name="Sato K"/>
            <person name="Hyodo S Kuraku.S."/>
        </authorList>
    </citation>
    <scope>NUCLEOTIDE SEQUENCE [LARGE SCALE GENOMIC DNA]</scope>
</reference>
<dbReference type="GO" id="GO:0008009">
    <property type="term" value="F:chemokine activity"/>
    <property type="evidence" value="ECO:0007669"/>
    <property type="project" value="InterPro"/>
</dbReference>
<keyword evidence="5" id="KW-1185">Reference proteome</keyword>